<evidence type="ECO:0000313" key="1">
    <source>
        <dbReference type="EMBL" id="KAJ8976612.1"/>
    </source>
</evidence>
<sequence length="98" mass="11700">MFIHLEFFFYIKYFPLKSRKKISLDNNRKHNGLDSNKNHFNQRTFKSNYIEENGKKCFLSYTTRKLNFADSTERTKKTINEDVFGGVHDPWATLGHYA</sequence>
<evidence type="ECO:0000313" key="2">
    <source>
        <dbReference type="Proteomes" id="UP001162164"/>
    </source>
</evidence>
<proteinExistence type="predicted"/>
<reference evidence="1" key="1">
    <citation type="journal article" date="2023" name="Insect Mol. Biol.">
        <title>Genome sequencing provides insights into the evolution of gene families encoding plant cell wall-degrading enzymes in longhorned beetles.</title>
        <authorList>
            <person name="Shin N.R."/>
            <person name="Okamura Y."/>
            <person name="Kirsch R."/>
            <person name="Pauchet Y."/>
        </authorList>
    </citation>
    <scope>NUCLEOTIDE SEQUENCE</scope>
    <source>
        <strain evidence="1">MMC_N1</strain>
    </source>
</reference>
<dbReference type="EMBL" id="JAPWTJ010000650">
    <property type="protein sequence ID" value="KAJ8976612.1"/>
    <property type="molecule type" value="Genomic_DNA"/>
</dbReference>
<accession>A0ABQ9JGR8</accession>
<organism evidence="1 2">
    <name type="scientific">Molorchus minor</name>
    <dbReference type="NCBI Taxonomy" id="1323400"/>
    <lineage>
        <taxon>Eukaryota</taxon>
        <taxon>Metazoa</taxon>
        <taxon>Ecdysozoa</taxon>
        <taxon>Arthropoda</taxon>
        <taxon>Hexapoda</taxon>
        <taxon>Insecta</taxon>
        <taxon>Pterygota</taxon>
        <taxon>Neoptera</taxon>
        <taxon>Endopterygota</taxon>
        <taxon>Coleoptera</taxon>
        <taxon>Polyphaga</taxon>
        <taxon>Cucujiformia</taxon>
        <taxon>Chrysomeloidea</taxon>
        <taxon>Cerambycidae</taxon>
        <taxon>Lamiinae</taxon>
        <taxon>Monochamini</taxon>
        <taxon>Molorchus</taxon>
    </lineage>
</organism>
<keyword evidence="2" id="KW-1185">Reference proteome</keyword>
<gene>
    <name evidence="1" type="ORF">NQ317_009703</name>
</gene>
<dbReference type="Proteomes" id="UP001162164">
    <property type="component" value="Unassembled WGS sequence"/>
</dbReference>
<name>A0ABQ9JGR8_9CUCU</name>
<comment type="caution">
    <text evidence="1">The sequence shown here is derived from an EMBL/GenBank/DDBJ whole genome shotgun (WGS) entry which is preliminary data.</text>
</comment>
<protein>
    <submittedName>
        <fullName evidence="1">Uncharacterized protein</fullName>
    </submittedName>
</protein>